<dbReference type="RefSeq" id="WP_208151996.1">
    <property type="nucleotide sequence ID" value="NZ_JAGEVF010000001.1"/>
</dbReference>
<name>A0ABS3SXK4_9FLAO</name>
<protein>
    <submittedName>
        <fullName evidence="1">Uncharacterized protein</fullName>
    </submittedName>
</protein>
<keyword evidence="2" id="KW-1185">Reference proteome</keyword>
<reference evidence="1 2" key="1">
    <citation type="submission" date="2021-03" db="EMBL/GenBank/DDBJ databases">
        <title>Winogradskyella sp. nov., isolated from costal sediment.</title>
        <authorList>
            <person name="Gao C."/>
        </authorList>
    </citation>
    <scope>NUCLEOTIDE SEQUENCE [LARGE SCALE GENOMIC DNA]</scope>
    <source>
        <strain evidence="1 2">DF17</strain>
    </source>
</reference>
<dbReference type="Proteomes" id="UP000676776">
    <property type="component" value="Unassembled WGS sequence"/>
</dbReference>
<evidence type="ECO:0000313" key="2">
    <source>
        <dbReference type="Proteomes" id="UP000676776"/>
    </source>
</evidence>
<sequence>MKNIRFILLLALIVTACKDDKSAKQETPKEIEEVFDDSAYVLDDNYPVGDARRYGVTAETARLKHPHTGDTRLETIMDLAENQGIEMQIPSGYYKMNLIIDSRKNLNLRFNNSEFDLIQIIKNKDSLSESKNINLKGTLISNDKVSITASEDIAIDSILIRANTLNLRKSRPRGCQIYYGSKDIKIGYLEVDDLGSDTAKDKYTHAALAVDGWNNNPINVDIGEIHIKSSDRHGIYLTGSDHVIGKVLIDKFGMGSSDGMDPMQDAKIGEEKEFKALWINKCYNTFIESITINEENSKGKYTAHFDAGDKQRPVIIEKMIVKNDNAKISILEEESNGVIVEIMENQ</sequence>
<organism evidence="1 2">
    <name type="scientific">Winogradskyella pelagia</name>
    <dbReference type="NCBI Taxonomy" id="2819984"/>
    <lineage>
        <taxon>Bacteria</taxon>
        <taxon>Pseudomonadati</taxon>
        <taxon>Bacteroidota</taxon>
        <taxon>Flavobacteriia</taxon>
        <taxon>Flavobacteriales</taxon>
        <taxon>Flavobacteriaceae</taxon>
        <taxon>Winogradskyella</taxon>
    </lineage>
</organism>
<accession>A0ABS3SXK4</accession>
<dbReference type="EMBL" id="JAGEVF010000001">
    <property type="protein sequence ID" value="MBO3115221.1"/>
    <property type="molecule type" value="Genomic_DNA"/>
</dbReference>
<comment type="caution">
    <text evidence="1">The sequence shown here is derived from an EMBL/GenBank/DDBJ whole genome shotgun (WGS) entry which is preliminary data.</text>
</comment>
<evidence type="ECO:0000313" key="1">
    <source>
        <dbReference type="EMBL" id="MBO3115221.1"/>
    </source>
</evidence>
<dbReference type="PROSITE" id="PS51257">
    <property type="entry name" value="PROKAR_LIPOPROTEIN"/>
    <property type="match status" value="1"/>
</dbReference>
<gene>
    <name evidence="1" type="ORF">J4050_00585</name>
</gene>
<proteinExistence type="predicted"/>